<evidence type="ECO:0008006" key="3">
    <source>
        <dbReference type="Google" id="ProtNLM"/>
    </source>
</evidence>
<sequence>MKQLLIILLIPITLFGQTGGKNAFPFLDLPYNARAASLGRQFITAFDNDINVGIQNPAAFNTKMSNSAGFNQALLAGGINHGMVAYAHDINKVGTGALHLRYVAYGQMDRMNIEGEKIGTFSAGDFALGGSIGRTLNKNISIGATFNLIWSQLESYNSMGIAFDFAGMYRSTNERTTVSAVVKNIGAQLSTYTNKTRSPLPIQAMLGVSHKLAHAPFRFSIVAHHLNQWDLTYDDPNAKPTIDPLTGKEVPVEKAGFGEKLGRHFIFQVEALIGKTVRIRGAFDYNQRREMLVENRPGMGGFSFGAGLNFKRFTIDYGLVVFSSAGFNNLISLRTDFDLWRK</sequence>
<dbReference type="OrthoDB" id="9809953at2"/>
<proteinExistence type="predicted"/>
<dbReference type="Proteomes" id="UP000236654">
    <property type="component" value="Unassembled WGS sequence"/>
</dbReference>
<accession>A0A2I0R366</accession>
<name>A0A2I0R366_9FLAO</name>
<organism evidence="1 2">
    <name type="scientific">Brumimicrobium salinarum</name>
    <dbReference type="NCBI Taxonomy" id="2058658"/>
    <lineage>
        <taxon>Bacteria</taxon>
        <taxon>Pseudomonadati</taxon>
        <taxon>Bacteroidota</taxon>
        <taxon>Flavobacteriia</taxon>
        <taxon>Flavobacteriales</taxon>
        <taxon>Crocinitomicaceae</taxon>
        <taxon>Brumimicrobium</taxon>
    </lineage>
</organism>
<dbReference type="NCBIfam" id="NF033709">
    <property type="entry name" value="PorV_fam"/>
    <property type="match status" value="1"/>
</dbReference>
<protein>
    <recommendedName>
        <fullName evidence="3">Penicillin-binding protein</fullName>
    </recommendedName>
</protein>
<comment type="caution">
    <text evidence="1">The sequence shown here is derived from an EMBL/GenBank/DDBJ whole genome shotgun (WGS) entry which is preliminary data.</text>
</comment>
<keyword evidence="2" id="KW-1185">Reference proteome</keyword>
<gene>
    <name evidence="1" type="ORF">CW751_07480</name>
</gene>
<evidence type="ECO:0000313" key="1">
    <source>
        <dbReference type="EMBL" id="PKR80999.1"/>
    </source>
</evidence>
<dbReference type="AlphaFoldDB" id="A0A2I0R366"/>
<dbReference type="RefSeq" id="WP_101334381.1">
    <property type="nucleotide sequence ID" value="NZ_PJNI01000007.1"/>
</dbReference>
<dbReference type="EMBL" id="PJNI01000007">
    <property type="protein sequence ID" value="PKR80999.1"/>
    <property type="molecule type" value="Genomic_DNA"/>
</dbReference>
<reference evidence="1 2" key="1">
    <citation type="submission" date="2017-12" db="EMBL/GenBank/DDBJ databases">
        <title>The draft genome sequence of Brumimicrobium saltpan LHR20.</title>
        <authorList>
            <person name="Do Z.-J."/>
            <person name="Luo H.-R."/>
        </authorList>
    </citation>
    <scope>NUCLEOTIDE SEQUENCE [LARGE SCALE GENOMIC DNA]</scope>
    <source>
        <strain evidence="1 2">LHR20</strain>
    </source>
</reference>
<evidence type="ECO:0000313" key="2">
    <source>
        <dbReference type="Proteomes" id="UP000236654"/>
    </source>
</evidence>
<dbReference type="NCBIfam" id="NF033711">
    <property type="entry name" value="T9SS_PorQ"/>
    <property type="match status" value="1"/>
</dbReference>